<dbReference type="InterPro" id="IPR033932">
    <property type="entry name" value="YtcJ-like"/>
</dbReference>
<name>A0A7Y2ECK0_UNCEI</name>
<evidence type="ECO:0000313" key="3">
    <source>
        <dbReference type="Proteomes" id="UP000547674"/>
    </source>
</evidence>
<dbReference type="SUPFAM" id="SSF51338">
    <property type="entry name" value="Composite domain of metallo-dependent hydrolases"/>
    <property type="match status" value="1"/>
</dbReference>
<dbReference type="PANTHER" id="PTHR22642:SF2">
    <property type="entry name" value="PROTEIN LONG AFTER FAR-RED 3"/>
    <property type="match status" value="1"/>
</dbReference>
<feature type="domain" description="Amidohydrolase 3" evidence="1">
    <location>
        <begin position="55"/>
        <end position="553"/>
    </location>
</feature>
<reference evidence="2 3" key="1">
    <citation type="submission" date="2020-03" db="EMBL/GenBank/DDBJ databases">
        <title>Metabolic flexibility allows generalist bacteria to become dominant in a frequently disturbed ecosystem.</title>
        <authorList>
            <person name="Chen Y.-J."/>
            <person name="Leung P.M."/>
            <person name="Bay S.K."/>
            <person name="Hugenholtz P."/>
            <person name="Kessler A.J."/>
            <person name="Shelley G."/>
            <person name="Waite D.W."/>
            <person name="Cook P.L."/>
            <person name="Greening C."/>
        </authorList>
    </citation>
    <scope>NUCLEOTIDE SEQUENCE [LARGE SCALE GENOMIC DNA]</scope>
    <source>
        <strain evidence="2">SS_bin_28</strain>
    </source>
</reference>
<dbReference type="EMBL" id="JABDJR010000695">
    <property type="protein sequence ID" value="NNF08530.1"/>
    <property type="molecule type" value="Genomic_DNA"/>
</dbReference>
<protein>
    <submittedName>
        <fullName evidence="2">Amidohydrolase</fullName>
    </submittedName>
</protein>
<dbReference type="GO" id="GO:0016810">
    <property type="term" value="F:hydrolase activity, acting on carbon-nitrogen (but not peptide) bonds"/>
    <property type="evidence" value="ECO:0007669"/>
    <property type="project" value="InterPro"/>
</dbReference>
<dbReference type="SUPFAM" id="SSF51556">
    <property type="entry name" value="Metallo-dependent hydrolases"/>
    <property type="match status" value="1"/>
</dbReference>
<dbReference type="Gene3D" id="3.20.20.140">
    <property type="entry name" value="Metal-dependent hydrolases"/>
    <property type="match status" value="1"/>
</dbReference>
<dbReference type="Proteomes" id="UP000547674">
    <property type="component" value="Unassembled WGS sequence"/>
</dbReference>
<accession>A0A7Y2ECK0</accession>
<gene>
    <name evidence="2" type="ORF">HKN21_17340</name>
</gene>
<keyword evidence="2" id="KW-0378">Hydrolase</keyword>
<dbReference type="Gene3D" id="2.30.40.10">
    <property type="entry name" value="Urease, subunit C, domain 1"/>
    <property type="match status" value="1"/>
</dbReference>
<organism evidence="2 3">
    <name type="scientific">Eiseniibacteriota bacterium</name>
    <dbReference type="NCBI Taxonomy" id="2212470"/>
    <lineage>
        <taxon>Bacteria</taxon>
        <taxon>Candidatus Eiseniibacteriota</taxon>
    </lineage>
</organism>
<dbReference type="InterPro" id="IPR013108">
    <property type="entry name" value="Amidohydro_3"/>
</dbReference>
<dbReference type="PANTHER" id="PTHR22642">
    <property type="entry name" value="IMIDAZOLONEPROPIONASE"/>
    <property type="match status" value="1"/>
</dbReference>
<evidence type="ECO:0000259" key="1">
    <source>
        <dbReference type="Pfam" id="PF07969"/>
    </source>
</evidence>
<dbReference type="InterPro" id="IPR032466">
    <property type="entry name" value="Metal_Hydrolase"/>
</dbReference>
<sequence>MSANAEDLVFHGGVVWTGNPSRPWAQAVWIRNGLIRAVDTDEEVLSQAPIDAKRVSLDGAFVSPGLTDGHAHLISLGQGADQVDLVGAESLSETLGRVQVAVTQRQAEESGGWIQGRGWDQNDWPEKAFPSREDLDRVSGDFPVALRRIDAHATWVNTRALTEAGITAATKDPSGGKIHRDSQGEPTGILIDNAGDLVADIIPKPGPMTIRRYIRQAAQALIRVGVTGVHDMGMSATELDVYRQMAAEEFVPQRVYAAFSVTDPQLPDVLAAGADPEWQGWFRLGMVKFYLDGALGSRGAALLRPYEDDPSNQGLFVSDRAQVEADLEACLNAGFQIAMHGIGDAANRMALEVWGETLEKGAKPSVLLKSPFPSSFLGDVSQSRPSFRIEHAQVIHPNDLDRFADLGVVASIQPTHCTSDMPWAPDRLGQDRLAGAYAWRSLRTRGVLLVSGSDFPVESHNPLYGLYAAVTRQPVSGESKPGWAPEERLDRSEALVSFTAAPAYASGDLHQWGTLQAGKKADLVIWSENLVTCDPEKILDADCVLTMIDGVVVWTGPTFSWDSE</sequence>
<dbReference type="InterPro" id="IPR011059">
    <property type="entry name" value="Metal-dep_hydrolase_composite"/>
</dbReference>
<dbReference type="Gene3D" id="3.10.310.70">
    <property type="match status" value="1"/>
</dbReference>
<proteinExistence type="predicted"/>
<evidence type="ECO:0000313" key="2">
    <source>
        <dbReference type="EMBL" id="NNF08530.1"/>
    </source>
</evidence>
<dbReference type="AlphaFoldDB" id="A0A7Y2ECK0"/>
<comment type="caution">
    <text evidence="2">The sequence shown here is derived from an EMBL/GenBank/DDBJ whole genome shotgun (WGS) entry which is preliminary data.</text>
</comment>
<dbReference type="CDD" id="cd01300">
    <property type="entry name" value="YtcJ_like"/>
    <property type="match status" value="1"/>
</dbReference>
<dbReference type="Pfam" id="PF07969">
    <property type="entry name" value="Amidohydro_3"/>
    <property type="match status" value="1"/>
</dbReference>